<dbReference type="Gene3D" id="1.25.40.720">
    <property type="entry name" value="Telomere length regulation protein 2, C-terminal domain"/>
    <property type="match status" value="2"/>
</dbReference>
<dbReference type="Proteomes" id="UP000790833">
    <property type="component" value="Unassembled WGS sequence"/>
</dbReference>
<dbReference type="RefSeq" id="XP_043048920.1">
    <property type="nucleotide sequence ID" value="XM_043191613.1"/>
</dbReference>
<dbReference type="EMBL" id="JAHMUF010000012">
    <property type="protein sequence ID" value="KAG7193372.1"/>
    <property type="molecule type" value="Genomic_DNA"/>
</dbReference>
<evidence type="ECO:0000256" key="1">
    <source>
        <dbReference type="ARBA" id="ARBA00006133"/>
    </source>
</evidence>
<dbReference type="InterPro" id="IPR019337">
    <property type="entry name" value="Telomere_length_regulation_dom"/>
</dbReference>
<proteinExistence type="inferred from homology"/>
<protein>
    <submittedName>
        <fullName evidence="4">Telomere binding protein</fullName>
    </submittedName>
</protein>
<gene>
    <name evidence="4" type="primary">TEL2</name>
    <name evidence="4" type="ORF">KQ657_000790</name>
</gene>
<feature type="domain" description="Telomere length regulation protein conserved" evidence="3">
    <location>
        <begin position="475"/>
        <end position="589"/>
    </location>
</feature>
<dbReference type="GO" id="GO:0051879">
    <property type="term" value="F:Hsp90 protein binding"/>
    <property type="evidence" value="ECO:0007669"/>
    <property type="project" value="TreeGrafter"/>
</dbReference>
<dbReference type="InterPro" id="IPR051970">
    <property type="entry name" value="TEL2_Regulation"/>
</dbReference>
<dbReference type="GeneID" id="66114164"/>
<accession>A0A9P7V8L2</accession>
<dbReference type="Pfam" id="PF10193">
    <property type="entry name" value="Telomere_reg-2"/>
    <property type="match status" value="1"/>
</dbReference>
<comment type="similarity">
    <text evidence="1">Belongs to the TEL2 family.</text>
</comment>
<feature type="compositionally biased region" description="Acidic residues" evidence="2">
    <location>
        <begin position="454"/>
        <end position="465"/>
    </location>
</feature>
<dbReference type="GO" id="GO:0051083">
    <property type="term" value="P:'de novo' cotranslational protein folding"/>
    <property type="evidence" value="ECO:0007669"/>
    <property type="project" value="TreeGrafter"/>
</dbReference>
<evidence type="ECO:0000256" key="2">
    <source>
        <dbReference type="SAM" id="MobiDB-lite"/>
    </source>
</evidence>
<dbReference type="GO" id="GO:0042162">
    <property type="term" value="F:telomeric DNA binding"/>
    <property type="evidence" value="ECO:0007669"/>
    <property type="project" value="TreeGrafter"/>
</dbReference>
<reference evidence="4" key="1">
    <citation type="submission" date="2021-03" db="EMBL/GenBank/DDBJ databases">
        <authorList>
            <person name="Palmer J.M."/>
        </authorList>
    </citation>
    <scope>NUCLEOTIDE SEQUENCE</scope>
    <source>
        <strain evidence="4">ARV_011</strain>
    </source>
</reference>
<comment type="caution">
    <text evidence="4">The sequence shown here is derived from an EMBL/GenBank/DDBJ whole genome shotgun (WGS) entry which is preliminary data.</text>
</comment>
<evidence type="ECO:0000259" key="3">
    <source>
        <dbReference type="Pfam" id="PF10193"/>
    </source>
</evidence>
<dbReference type="AlphaFoldDB" id="A0A9P7V8L2"/>
<evidence type="ECO:0000313" key="5">
    <source>
        <dbReference type="Proteomes" id="UP000790833"/>
    </source>
</evidence>
<dbReference type="InterPro" id="IPR038528">
    <property type="entry name" value="TEL2_C_sf"/>
</dbReference>
<dbReference type="GO" id="GO:0005829">
    <property type="term" value="C:cytosol"/>
    <property type="evidence" value="ECO:0007669"/>
    <property type="project" value="TreeGrafter"/>
</dbReference>
<dbReference type="OrthoDB" id="10258062at2759"/>
<keyword evidence="5" id="KW-1185">Reference proteome</keyword>
<dbReference type="PANTHER" id="PTHR15830">
    <property type="entry name" value="TELOMERE LENGTH REGULATION PROTEIN TEL2 FAMILY MEMBER"/>
    <property type="match status" value="1"/>
</dbReference>
<feature type="region of interest" description="Disordered" evidence="2">
    <location>
        <begin position="448"/>
        <end position="474"/>
    </location>
</feature>
<name>A0A9P7V8L2_9ASCO</name>
<evidence type="ECO:0000313" key="4">
    <source>
        <dbReference type="EMBL" id="KAG7193372.1"/>
    </source>
</evidence>
<dbReference type="PANTHER" id="PTHR15830:SF10">
    <property type="entry name" value="TELOMERE LENGTH REGULATION PROTEIN TEL2 HOMOLOG"/>
    <property type="match status" value="1"/>
</dbReference>
<organism evidence="4 5">
    <name type="scientific">Scheffersomyces spartinae</name>
    <dbReference type="NCBI Taxonomy" id="45513"/>
    <lineage>
        <taxon>Eukaryota</taxon>
        <taxon>Fungi</taxon>
        <taxon>Dikarya</taxon>
        <taxon>Ascomycota</taxon>
        <taxon>Saccharomycotina</taxon>
        <taxon>Pichiomycetes</taxon>
        <taxon>Debaryomycetaceae</taxon>
        <taxon>Scheffersomyces</taxon>
    </lineage>
</organism>
<sequence length="841" mass="95768">MQDSLDFLKEEPLQHQLRVFFNANPPVSQKLVFYLLSYTVPEAYRDLKPELQNEILAKLRNLIGIGGLVNRMRDPPNRAWLLVYGEVLERVLDDTVICSLVVGERDPQRLRLIDKLIFKGGTLGVINEIVDQDTKRESIYNSDSYSAFLSNGILQLCQNSTVPYKDISSFMMSTLGVTEWSYIQFFDVMFTQLTIDNLWSLLRMLRLFELKSVWQKLLWHYLPFRYFTVLDDANDKIVSLCRILESYGKNLSGILDVDFIERNLNNGSNTMAINKLVAYLIPSDMISSFITKLLRASGDKNALKSKPISLQALEIHLMIQLLIRSKNAYSTKSLLKNPVFLSFVSNRLESLSNNVKMIGIVFAEKLCELTGEDKIFKFDTVDEYGYLLDDSSYILPEQTNADADVAKDLSSCWKVLSAPQVIENEPDIDANIVDDTKQIQNLSLTELNDKELDSDMDPDNEDGDGDPSSVKPSKPLYIKDLLEYLTVDTSNKQAYDKRKLALTVGPTLIRQKAKFGNELALLADSLYTTFIALDNAFDDDQFYDWILQNLVAVIASHYTSSLHVCRLLLNGDYSLQQRVMILTSLTLAARELKGIQDDLVTKSYTKTLFPTNQLPPNVHRIFGIVDGLESQIQDELMLEASKDAQDQINGGVGKVLRMSSKLRKPSATTTTDIENSYRPPFIDIYYKVIVGRYFFFPLCNVWYESRGINIGIYSSILKSHFIKTLSLILHCSYPSSTDIHSMVREFLLIITSHIKQVGVDEIQLIESICTGVLIACEVCDENYLVTEFYNDLTIFHTWLSTIWELIIDNKVKSICAGVLLKITGLFEKHNRLIENQLNSMY</sequence>